<dbReference type="SUPFAM" id="SSF48403">
    <property type="entry name" value="Ankyrin repeat"/>
    <property type="match status" value="1"/>
</dbReference>
<feature type="repeat" description="ANK" evidence="3">
    <location>
        <begin position="148"/>
        <end position="180"/>
    </location>
</feature>
<feature type="region of interest" description="Disordered" evidence="4">
    <location>
        <begin position="817"/>
        <end position="857"/>
    </location>
</feature>
<feature type="transmembrane region" description="Helical" evidence="5">
    <location>
        <begin position="952"/>
        <end position="969"/>
    </location>
</feature>
<keyword evidence="5" id="KW-0812">Transmembrane</keyword>
<reference evidence="6 7" key="1">
    <citation type="journal article" date="2011" name="Cell">
        <title>Insight into structure and assembly of the nuclear pore complex by utilizing the genome of a eukaryotic thermophile.</title>
        <authorList>
            <person name="Amlacher S."/>
            <person name="Sarges P."/>
            <person name="Flemming D."/>
            <person name="van Noort V."/>
            <person name="Kunze R."/>
            <person name="Devos D.P."/>
            <person name="Arumugam M."/>
            <person name="Bork P."/>
            <person name="Hurt E."/>
        </authorList>
    </citation>
    <scope>NUCLEOTIDE SEQUENCE [LARGE SCALE GENOMIC DNA]</scope>
    <source>
        <strain evidence="7">DSM 1495 / CBS 144.50 / IMI 039719</strain>
    </source>
</reference>
<proteinExistence type="predicted"/>
<dbReference type="PROSITE" id="PS50297">
    <property type="entry name" value="ANK_REP_REGION"/>
    <property type="match status" value="3"/>
</dbReference>
<dbReference type="Pfam" id="PF00023">
    <property type="entry name" value="Ank"/>
    <property type="match status" value="1"/>
</dbReference>
<dbReference type="Pfam" id="PF12796">
    <property type="entry name" value="Ank_2"/>
    <property type="match status" value="1"/>
</dbReference>
<evidence type="ECO:0000313" key="7">
    <source>
        <dbReference type="Proteomes" id="UP000008066"/>
    </source>
</evidence>
<keyword evidence="2 3" id="KW-0040">ANK repeat</keyword>
<keyword evidence="5" id="KW-0472">Membrane</keyword>
<feature type="repeat" description="ANK" evidence="3">
    <location>
        <begin position="81"/>
        <end position="113"/>
    </location>
</feature>
<evidence type="ECO:0000256" key="5">
    <source>
        <dbReference type="SAM" id="Phobius"/>
    </source>
</evidence>
<evidence type="ECO:0000256" key="3">
    <source>
        <dbReference type="PROSITE-ProRule" id="PRU00023"/>
    </source>
</evidence>
<dbReference type="SMART" id="SM00248">
    <property type="entry name" value="ANK"/>
    <property type="match status" value="4"/>
</dbReference>
<dbReference type="InterPro" id="IPR002110">
    <property type="entry name" value="Ankyrin_rpt"/>
</dbReference>
<dbReference type="Gene3D" id="1.25.40.20">
    <property type="entry name" value="Ankyrin repeat-containing domain"/>
    <property type="match status" value="1"/>
</dbReference>
<name>G0S1Z9_CHATD</name>
<dbReference type="KEGG" id="cthr:CTHT_0015440"/>
<keyword evidence="7" id="KW-1185">Reference proteome</keyword>
<feature type="compositionally biased region" description="Basic and acidic residues" evidence="4">
    <location>
        <begin position="510"/>
        <end position="522"/>
    </location>
</feature>
<keyword evidence="1" id="KW-0677">Repeat</keyword>
<feature type="region of interest" description="Disordered" evidence="4">
    <location>
        <begin position="336"/>
        <end position="356"/>
    </location>
</feature>
<feature type="repeat" description="ANK" evidence="3">
    <location>
        <begin position="181"/>
        <end position="206"/>
    </location>
</feature>
<dbReference type="GeneID" id="18255582"/>
<accession>G0S1Z9</accession>
<dbReference type="PANTHER" id="PTHR24173:SF74">
    <property type="entry name" value="ANKYRIN REPEAT DOMAIN-CONTAINING PROTEIN 16"/>
    <property type="match status" value="1"/>
</dbReference>
<protein>
    <submittedName>
        <fullName evidence="6">Uncharacterized protein</fullName>
    </submittedName>
</protein>
<dbReference type="PANTHER" id="PTHR24173">
    <property type="entry name" value="ANKYRIN REPEAT CONTAINING"/>
    <property type="match status" value="1"/>
</dbReference>
<feature type="compositionally biased region" description="Low complexity" evidence="4">
    <location>
        <begin position="819"/>
        <end position="831"/>
    </location>
</feature>
<dbReference type="OMA" id="HTIISAY"/>
<dbReference type="PROSITE" id="PS50088">
    <property type="entry name" value="ANK_REPEAT"/>
    <property type="match status" value="3"/>
</dbReference>
<sequence>MFTFKPLLQALSQRDRPGFFRTLSEHPDIVNQDVGGRYGGTIVHEIIRQNNLEGAEKPGWLDLLTQVSGSPAVDWNLRDKAGRTPLLLAIENDLFEVSRFLLAHNADVGISDASDCCALHYAIHTRNKELLALLLSHAADTVDQKDKDGMTPLHLACALNQADMAEMLITEGADVNAKSKTGETPLHVAADQNAVEAARVLLRYDALRISPNQSKDTPEMVARDNGHQDMVDLLRTPVDISSPQRQPRPCRVRVPKPSQKQTMVAEKFKGLVWPAVEGDTVGNRKYTEMSIFEMLYQKYPEPKLGPHVRNRVRWIHIPANNSVWIQDVFKRLYSSDQSGNNEKQKTGGSSLNEQQNSDATVFQQIRRFINNQFAELETLSQHRYPQVKIAYGKRSEKDSFPMLALVLPVIDVDLQQPAYYKPPDVISTTPGKPTPASLKDQPPEEELRAHIAKLQELREAYPDAVEKSRTLDGYIHPFMDETNLHFRNGDQVVSRFIERDRRTYAEKLRKQVRAMKADKASDSSRTSSSRDSNSAIKQVVEDPNGVKTTVRLATGEMNIPISPAQLESQTWPVTRRSPWGSWHLKLRRSWSDLEEFFSKRRWRDSDSESEEDQAGEETTEKEIQALANEKIVRQQILTVPQLWLWRIEGTVVTSFPENYRLTQGHNSAFPLSQAILNALLQIPVPGDLDASQLVNLIISTCLDFEPKLLMSKARRAYLDAFGDEIAYVSSKVTTCYESFRRDMPADIPSTPTAGGTIAHFQPAMQGEMGLLVRIDDILGEIAMIQRVHHDQDRVCLLLQTATRNAAAANGSTDGMYMASSWGDSQSPQSSQAPDMAPLSSARPVRSNSMPLWGDEGSGNGSRWNGEFQVAQAQTECSGSGNEFQSQSFTGLNKLRSDKSKYLVSRLDRLAEDATRVRNSIITLLDLRQRQAITENALSSATQEDLLFSQSNILFVFTVATVIFAPLAWISGVMELNIKGFTPEDEAWTVGTLVWASREYHSCL</sequence>
<dbReference type="InterPro" id="IPR036770">
    <property type="entry name" value="Ankyrin_rpt-contain_sf"/>
</dbReference>
<dbReference type="OrthoDB" id="4573812at2759"/>
<organism evidence="7">
    <name type="scientific">Chaetomium thermophilum (strain DSM 1495 / CBS 144.50 / IMI 039719)</name>
    <name type="common">Thermochaetoides thermophila</name>
    <dbReference type="NCBI Taxonomy" id="759272"/>
    <lineage>
        <taxon>Eukaryota</taxon>
        <taxon>Fungi</taxon>
        <taxon>Dikarya</taxon>
        <taxon>Ascomycota</taxon>
        <taxon>Pezizomycotina</taxon>
        <taxon>Sordariomycetes</taxon>
        <taxon>Sordariomycetidae</taxon>
        <taxon>Sordariales</taxon>
        <taxon>Chaetomiaceae</taxon>
        <taxon>Thermochaetoides</taxon>
    </lineage>
</organism>
<evidence type="ECO:0000256" key="4">
    <source>
        <dbReference type="SAM" id="MobiDB-lite"/>
    </source>
</evidence>
<feature type="region of interest" description="Disordered" evidence="4">
    <location>
        <begin position="423"/>
        <end position="442"/>
    </location>
</feature>
<gene>
    <name evidence="6" type="ORF">CTHT_0015440</name>
</gene>
<dbReference type="HOGENOM" id="CLU_299159_0_0_1"/>
<dbReference type="AlphaFoldDB" id="G0S1Z9"/>
<dbReference type="Proteomes" id="UP000008066">
    <property type="component" value="Unassembled WGS sequence"/>
</dbReference>
<evidence type="ECO:0000256" key="1">
    <source>
        <dbReference type="ARBA" id="ARBA00022737"/>
    </source>
</evidence>
<dbReference type="eggNOG" id="KOG4177">
    <property type="taxonomic scope" value="Eukaryota"/>
</dbReference>
<keyword evidence="5" id="KW-1133">Transmembrane helix</keyword>
<dbReference type="RefSeq" id="XP_006692051.1">
    <property type="nucleotide sequence ID" value="XM_006691988.1"/>
</dbReference>
<evidence type="ECO:0000313" key="6">
    <source>
        <dbReference type="EMBL" id="EGS23059.1"/>
    </source>
</evidence>
<feature type="compositionally biased region" description="Low complexity" evidence="4">
    <location>
        <begin position="523"/>
        <end position="534"/>
    </location>
</feature>
<feature type="region of interest" description="Disordered" evidence="4">
    <location>
        <begin position="510"/>
        <end position="542"/>
    </location>
</feature>
<dbReference type="EMBL" id="GL988039">
    <property type="protein sequence ID" value="EGS23059.1"/>
    <property type="molecule type" value="Genomic_DNA"/>
</dbReference>
<evidence type="ECO:0000256" key="2">
    <source>
        <dbReference type="ARBA" id="ARBA00023043"/>
    </source>
</evidence>